<accession>A0A2M9XHM4</accession>
<protein>
    <submittedName>
        <fullName evidence="3">Iron dicitrate transport regulator FecR</fullName>
    </submittedName>
</protein>
<feature type="domain" description="FecR protein" evidence="2">
    <location>
        <begin position="70"/>
        <end position="165"/>
    </location>
</feature>
<evidence type="ECO:0000256" key="1">
    <source>
        <dbReference type="SAM" id="SignalP"/>
    </source>
</evidence>
<evidence type="ECO:0000259" key="2">
    <source>
        <dbReference type="Pfam" id="PF04773"/>
    </source>
</evidence>
<reference evidence="3 4" key="1">
    <citation type="submission" date="2017-07" db="EMBL/GenBank/DDBJ databases">
        <title>Leptospira spp. isolated from tropical soils.</title>
        <authorList>
            <person name="Thibeaux R."/>
            <person name="Iraola G."/>
            <person name="Ferres I."/>
            <person name="Bierque E."/>
            <person name="Girault D."/>
            <person name="Soupe-Gilbert M.-E."/>
            <person name="Picardeau M."/>
            <person name="Goarant C."/>
        </authorList>
    </citation>
    <scope>NUCLEOTIDE SEQUENCE [LARGE SCALE GENOMIC DNA]</scope>
    <source>
        <strain evidence="3 4">MCA1-C-A1</strain>
    </source>
</reference>
<comment type="caution">
    <text evidence="3">The sequence shown here is derived from an EMBL/GenBank/DDBJ whole genome shotgun (WGS) entry which is preliminary data.</text>
</comment>
<organism evidence="3 4">
    <name type="scientific">Leptospira hartskeerlii</name>
    <dbReference type="NCBI Taxonomy" id="2023177"/>
    <lineage>
        <taxon>Bacteria</taxon>
        <taxon>Pseudomonadati</taxon>
        <taxon>Spirochaetota</taxon>
        <taxon>Spirochaetia</taxon>
        <taxon>Leptospirales</taxon>
        <taxon>Leptospiraceae</taxon>
        <taxon>Leptospira</taxon>
    </lineage>
</organism>
<evidence type="ECO:0000313" key="3">
    <source>
        <dbReference type="EMBL" id="PJZ27195.1"/>
    </source>
</evidence>
<dbReference type="AlphaFoldDB" id="A0A2M9XHM4"/>
<proteinExistence type="predicted"/>
<dbReference type="PANTHER" id="PTHR38731:SF1">
    <property type="entry name" value="FECR PROTEIN DOMAIN-CONTAINING PROTEIN"/>
    <property type="match status" value="1"/>
</dbReference>
<sequence>MLKNKSTLILMTLLAVSYLIACSPKTSSGQVKSEAVSSTAKIVWLNGDVKVQSAEGEKKAEFGQTVTAADTILTGKNGSVEIMVAESGIIKVSKETEVSIAALVGDEGTNVKVNLNYGRIVTLVRKENKNSDFSVVTPTALAGVRGTTFLTSVENPTGTKVNCAEAHCDVKFAVLEGSVAVSKVGEESEVILERNREITLKKNQKLTEKLILSLRPESVKELKGLIVLKKNDVLEYNNLVDELKASSEELRILSQASTVEEVRTQLQKREATRANADEVARTAQQVNETKYVQQDVQKEKLKLNAKETF</sequence>
<dbReference type="PANTHER" id="PTHR38731">
    <property type="entry name" value="LIPL45-RELATED LIPOPROTEIN-RELATED"/>
    <property type="match status" value="1"/>
</dbReference>
<dbReference type="Gene3D" id="2.60.120.1440">
    <property type="match status" value="1"/>
</dbReference>
<dbReference type="Pfam" id="PF04773">
    <property type="entry name" value="FecR"/>
    <property type="match status" value="1"/>
</dbReference>
<dbReference type="OrthoDB" id="342847at2"/>
<dbReference type="InterPro" id="IPR006860">
    <property type="entry name" value="FecR"/>
</dbReference>
<dbReference type="EMBL" id="NPDN01000001">
    <property type="protein sequence ID" value="PJZ27195.1"/>
    <property type="molecule type" value="Genomic_DNA"/>
</dbReference>
<name>A0A2M9XHM4_9LEPT</name>
<evidence type="ECO:0000313" key="4">
    <source>
        <dbReference type="Proteomes" id="UP000232196"/>
    </source>
</evidence>
<keyword evidence="4" id="KW-1185">Reference proteome</keyword>
<keyword evidence="1" id="KW-0732">Signal</keyword>
<feature type="signal peptide" evidence="1">
    <location>
        <begin position="1"/>
        <end position="21"/>
    </location>
</feature>
<feature type="chain" id="PRO_5014741357" evidence="1">
    <location>
        <begin position="22"/>
        <end position="309"/>
    </location>
</feature>
<dbReference type="Proteomes" id="UP000232196">
    <property type="component" value="Unassembled WGS sequence"/>
</dbReference>
<gene>
    <name evidence="3" type="ORF">CH357_01140</name>
</gene>
<dbReference type="RefSeq" id="WP_100704942.1">
    <property type="nucleotide sequence ID" value="NZ_NPDL01000004.1"/>
</dbReference>